<evidence type="ECO:0000313" key="3">
    <source>
        <dbReference type="Proteomes" id="UP000326671"/>
    </source>
</evidence>
<name>A0A5J5I208_9BACI</name>
<accession>A0A5J5I208</accession>
<dbReference type="SUPFAM" id="SSF48076">
    <property type="entry name" value="LigA subunit of an aromatic-ring-opening dioxygenase LigAB"/>
    <property type="match status" value="1"/>
</dbReference>
<feature type="domain" description="Extradiol ring-cleavage dioxygenase LigAB LigA subunit" evidence="1">
    <location>
        <begin position="27"/>
        <end position="98"/>
    </location>
</feature>
<sequence>MRFKYNLQRDWNLTIERGRKDLSAYEINKLFHAISVNEEVKQRYIENRETVMNEYHLNKQEQRMVVENDFAALTEYGVNGLILMRIKDVHQVPVPDMLKSLKSREL</sequence>
<comment type="caution">
    <text evidence="2">The sequence shown here is derived from an EMBL/GenBank/DDBJ whole genome shotgun (WGS) entry which is preliminary data.</text>
</comment>
<reference evidence="2 3" key="1">
    <citation type="submission" date="2019-09" db="EMBL/GenBank/DDBJ databases">
        <title>Whole genome sequences of isolates from the Mars Exploration Rovers.</title>
        <authorList>
            <person name="Seuylemezian A."/>
            <person name="Vaishampayan P."/>
        </authorList>
    </citation>
    <scope>NUCLEOTIDE SEQUENCE [LARGE SCALE GENOMIC DNA]</scope>
    <source>
        <strain evidence="2 3">MER_TA_151</strain>
    </source>
</reference>
<evidence type="ECO:0000259" key="1">
    <source>
        <dbReference type="Pfam" id="PF07746"/>
    </source>
</evidence>
<dbReference type="Proteomes" id="UP000326671">
    <property type="component" value="Unassembled WGS sequence"/>
</dbReference>
<protein>
    <recommendedName>
        <fullName evidence="1">Extradiol ring-cleavage dioxygenase LigAB LigA subunit domain-containing protein</fullName>
    </recommendedName>
</protein>
<dbReference type="InterPro" id="IPR036622">
    <property type="entry name" value="LigA_sf"/>
</dbReference>
<evidence type="ECO:0000313" key="2">
    <source>
        <dbReference type="EMBL" id="KAA9028610.1"/>
    </source>
</evidence>
<organism evidence="2 3">
    <name type="scientific">Niallia endozanthoxylica</name>
    <dbReference type="NCBI Taxonomy" id="2036016"/>
    <lineage>
        <taxon>Bacteria</taxon>
        <taxon>Bacillati</taxon>
        <taxon>Bacillota</taxon>
        <taxon>Bacilli</taxon>
        <taxon>Bacillales</taxon>
        <taxon>Bacillaceae</taxon>
        <taxon>Niallia</taxon>
    </lineage>
</organism>
<dbReference type="AlphaFoldDB" id="A0A5J5I208"/>
<dbReference type="Pfam" id="PF07746">
    <property type="entry name" value="LigA"/>
    <property type="match status" value="1"/>
</dbReference>
<keyword evidence="3" id="KW-1185">Reference proteome</keyword>
<dbReference type="InterPro" id="IPR011986">
    <property type="entry name" value="Xdiol_dOase_LigA"/>
</dbReference>
<gene>
    <name evidence="2" type="ORF">F4V44_04895</name>
</gene>
<dbReference type="OrthoDB" id="8452276at2"/>
<dbReference type="Gene3D" id="1.10.700.10">
    <property type="entry name" value="Dioxygenase LigAB, LigA subunit"/>
    <property type="match status" value="1"/>
</dbReference>
<dbReference type="EMBL" id="VYKL01000010">
    <property type="protein sequence ID" value="KAA9028610.1"/>
    <property type="molecule type" value="Genomic_DNA"/>
</dbReference>
<proteinExistence type="predicted"/>